<dbReference type="STRING" id="28128.HMPREF3226_02333"/>
<dbReference type="AlphaFoldDB" id="A0A133PW62"/>
<proteinExistence type="predicted"/>
<evidence type="ECO:0000313" key="2">
    <source>
        <dbReference type="Proteomes" id="UP000070533"/>
    </source>
</evidence>
<dbReference type="PATRIC" id="fig|28128.5.peg.2408"/>
<dbReference type="EMBL" id="LRQG01000217">
    <property type="protein sequence ID" value="KXA33682.1"/>
    <property type="molecule type" value="Genomic_DNA"/>
</dbReference>
<comment type="caution">
    <text evidence="1">The sequence shown here is derived from an EMBL/GenBank/DDBJ whole genome shotgun (WGS) entry which is preliminary data.</text>
</comment>
<reference evidence="2" key="1">
    <citation type="submission" date="2016-01" db="EMBL/GenBank/DDBJ databases">
        <authorList>
            <person name="Mitreva M."/>
            <person name="Pepin K.H."/>
            <person name="Mihindukulasuriya K.A."/>
            <person name="Fulton R."/>
            <person name="Fronick C."/>
            <person name="O'Laughlin M."/>
            <person name="Miner T."/>
            <person name="Herter B."/>
            <person name="Rosa B.A."/>
            <person name="Cordes M."/>
            <person name="Tomlinson C."/>
            <person name="Wollam A."/>
            <person name="Palsikar V.B."/>
            <person name="Mardis E.R."/>
            <person name="Wilson R.K."/>
        </authorList>
    </citation>
    <scope>NUCLEOTIDE SEQUENCE [LARGE SCALE GENOMIC DNA]</scope>
    <source>
        <strain evidence="2">MJR7716</strain>
    </source>
</reference>
<evidence type="ECO:0000313" key="1">
    <source>
        <dbReference type="EMBL" id="KXA33682.1"/>
    </source>
</evidence>
<gene>
    <name evidence="1" type="ORF">HMPREF3226_02333</name>
</gene>
<name>A0A133PW62_9BACT</name>
<sequence>MVTGYATEALAPCTQKKKKRMDTLHQKISNELATGELLNNKSSLIILQKLRFRNET</sequence>
<protein>
    <submittedName>
        <fullName evidence="1">Uncharacterized protein</fullName>
    </submittedName>
</protein>
<accession>A0A133PW62</accession>
<keyword evidence="2" id="KW-1185">Reference proteome</keyword>
<organism evidence="1 2">
    <name type="scientific">Prevotella corporis</name>
    <dbReference type="NCBI Taxonomy" id="28128"/>
    <lineage>
        <taxon>Bacteria</taxon>
        <taxon>Pseudomonadati</taxon>
        <taxon>Bacteroidota</taxon>
        <taxon>Bacteroidia</taxon>
        <taxon>Bacteroidales</taxon>
        <taxon>Prevotellaceae</taxon>
        <taxon>Prevotella</taxon>
    </lineage>
</organism>
<dbReference type="Proteomes" id="UP000070533">
    <property type="component" value="Unassembled WGS sequence"/>
</dbReference>